<proteinExistence type="predicted"/>
<name>A0ABS1GGY8_9AQUI</name>
<evidence type="ECO:0000313" key="1">
    <source>
        <dbReference type="EMBL" id="MBK3332204.1"/>
    </source>
</evidence>
<comment type="caution">
    <text evidence="1">The sequence shown here is derived from an EMBL/GenBank/DDBJ whole genome shotgun (WGS) entry which is preliminary data.</text>
</comment>
<organism evidence="1 2">
    <name type="scientific">Persephonella atlantica</name>
    <dbReference type="NCBI Taxonomy" id="2699429"/>
    <lineage>
        <taxon>Bacteria</taxon>
        <taxon>Pseudomonadati</taxon>
        <taxon>Aquificota</taxon>
        <taxon>Aquificia</taxon>
        <taxon>Aquificales</taxon>
        <taxon>Hydrogenothermaceae</taxon>
        <taxon>Persephonella</taxon>
    </lineage>
</organism>
<keyword evidence="2" id="KW-1185">Reference proteome</keyword>
<gene>
    <name evidence="1" type="ORF">GWK41_03865</name>
</gene>
<reference evidence="1 2" key="1">
    <citation type="journal article" date="2021" name="Syst. Appl. Microbiol.">
        <title>Persephonella atlantica sp. nov.: How to adapt to physico-chemical gradients in high temperature hydrothermal habitats.</title>
        <authorList>
            <person name="Francois D.X."/>
            <person name="Godfroy A."/>
            <person name="Mathien C."/>
            <person name="Aube J."/>
            <person name="Cathalot C."/>
            <person name="Lesongeur F."/>
            <person name="L'Haridon S."/>
            <person name="Philippon X."/>
            <person name="Roussel E.G."/>
        </authorList>
    </citation>
    <scope>NUCLEOTIDE SEQUENCE [LARGE SCALE GENOMIC DNA]</scope>
    <source>
        <strain evidence="1 2">MO1340</strain>
    </source>
</reference>
<dbReference type="RefSeq" id="WP_200673587.1">
    <property type="nucleotide sequence ID" value="NZ_JAACYA010000001.1"/>
</dbReference>
<protein>
    <submittedName>
        <fullName evidence="1">Uncharacterized protein</fullName>
    </submittedName>
</protein>
<sequence length="162" mass="18553">MENNIYVHYLISELENYIIDNKKKIESIIKNKNRISVEESVYIFDKFSVSLKKATDLIKNSADISDIETLKTVSIISSETVAWVMFTLPNVESTIPVFLENLIIGNRHVIDSLGELLLEIDEFIENPSKLRTSSNELYQMINEVAMFFGHLSSMMKKGTVEN</sequence>
<dbReference type="Proteomes" id="UP000772812">
    <property type="component" value="Unassembled WGS sequence"/>
</dbReference>
<dbReference type="EMBL" id="JAACYA010000001">
    <property type="protein sequence ID" value="MBK3332204.1"/>
    <property type="molecule type" value="Genomic_DNA"/>
</dbReference>
<evidence type="ECO:0000313" key="2">
    <source>
        <dbReference type="Proteomes" id="UP000772812"/>
    </source>
</evidence>
<accession>A0ABS1GGY8</accession>